<dbReference type="EMBL" id="FRAB01000042">
    <property type="protein sequence ID" value="SHK86654.1"/>
    <property type="molecule type" value="Genomic_DNA"/>
</dbReference>
<organism evidence="4 5">
    <name type="scientific">Paraburkholderia terricola</name>
    <dbReference type="NCBI Taxonomy" id="169427"/>
    <lineage>
        <taxon>Bacteria</taxon>
        <taxon>Pseudomonadati</taxon>
        <taxon>Pseudomonadota</taxon>
        <taxon>Betaproteobacteria</taxon>
        <taxon>Burkholderiales</taxon>
        <taxon>Burkholderiaceae</taxon>
        <taxon>Paraburkholderia</taxon>
    </lineage>
</organism>
<keyword evidence="2" id="KW-0229">DNA integration</keyword>
<dbReference type="Proteomes" id="UP000184395">
    <property type="component" value="Unassembled WGS sequence"/>
</dbReference>
<name>A0A1M6VZ02_9BURK</name>
<accession>A0A1M6VZ02</accession>
<proteinExistence type="inferred from homology"/>
<gene>
    <name evidence="4" type="ORF">SAMN05192548_104233</name>
</gene>
<evidence type="ECO:0000256" key="1">
    <source>
        <dbReference type="ARBA" id="ARBA00008857"/>
    </source>
</evidence>
<dbReference type="GO" id="GO:0015074">
    <property type="term" value="P:DNA integration"/>
    <property type="evidence" value="ECO:0007669"/>
    <property type="project" value="UniProtKB-KW"/>
</dbReference>
<sequence length="104" mass="11038">MKALKALKAQDGLPARALALLIPTAGRTNEVTGAVRGEFDLDGATWTIPAERMKAERPHRILLSASALSLMRTLLDEADSDLVFPGAKKGKSLSNMAVLGVLRA</sequence>
<dbReference type="GO" id="GO:0006310">
    <property type="term" value="P:DNA recombination"/>
    <property type="evidence" value="ECO:0007669"/>
    <property type="project" value="UniProtKB-KW"/>
</dbReference>
<dbReference type="AlphaFoldDB" id="A0A1M6VZ02"/>
<reference evidence="4 5" key="1">
    <citation type="submission" date="2016-11" db="EMBL/GenBank/DDBJ databases">
        <authorList>
            <person name="Jaros S."/>
            <person name="Januszkiewicz K."/>
            <person name="Wedrychowicz H."/>
        </authorList>
    </citation>
    <scope>NUCLEOTIDE SEQUENCE [LARGE SCALE GENOMIC DNA]</scope>
    <source>
        <strain evidence="4 5">LMG 20594</strain>
    </source>
</reference>
<dbReference type="GO" id="GO:0003677">
    <property type="term" value="F:DNA binding"/>
    <property type="evidence" value="ECO:0007669"/>
    <property type="project" value="InterPro"/>
</dbReference>
<keyword evidence="3" id="KW-0233">DNA recombination</keyword>
<comment type="similarity">
    <text evidence="1">Belongs to the 'phage' integrase family.</text>
</comment>
<dbReference type="RefSeq" id="WP_073431737.1">
    <property type="nucleotide sequence ID" value="NZ_CADFGY010000039.1"/>
</dbReference>
<dbReference type="PANTHER" id="PTHR30629:SF2">
    <property type="entry name" value="PROPHAGE INTEGRASE INTS-RELATED"/>
    <property type="match status" value="1"/>
</dbReference>
<dbReference type="Gene3D" id="1.10.443.10">
    <property type="entry name" value="Intergrase catalytic core"/>
    <property type="match status" value="1"/>
</dbReference>
<dbReference type="InterPro" id="IPR050808">
    <property type="entry name" value="Phage_Integrase"/>
</dbReference>
<dbReference type="PANTHER" id="PTHR30629">
    <property type="entry name" value="PROPHAGE INTEGRASE"/>
    <property type="match status" value="1"/>
</dbReference>
<evidence type="ECO:0000313" key="5">
    <source>
        <dbReference type="Proteomes" id="UP000184395"/>
    </source>
</evidence>
<protein>
    <submittedName>
        <fullName evidence="4">Phage integrase family protein</fullName>
    </submittedName>
</protein>
<evidence type="ECO:0000313" key="4">
    <source>
        <dbReference type="EMBL" id="SHK86654.1"/>
    </source>
</evidence>
<evidence type="ECO:0000256" key="3">
    <source>
        <dbReference type="ARBA" id="ARBA00023172"/>
    </source>
</evidence>
<dbReference type="SUPFAM" id="SSF56349">
    <property type="entry name" value="DNA breaking-rejoining enzymes"/>
    <property type="match status" value="1"/>
</dbReference>
<dbReference type="InterPro" id="IPR011010">
    <property type="entry name" value="DNA_brk_join_enz"/>
</dbReference>
<dbReference type="InterPro" id="IPR013762">
    <property type="entry name" value="Integrase-like_cat_sf"/>
</dbReference>
<dbReference type="STRING" id="169427.SAMN05192548_104233"/>
<evidence type="ECO:0000256" key="2">
    <source>
        <dbReference type="ARBA" id="ARBA00022908"/>
    </source>
</evidence>